<comment type="similarity">
    <text evidence="7">Belongs to the GlnE family.</text>
</comment>
<feature type="domain" description="Glutamate-ammonia ligase adenylyltransferase repeated" evidence="8">
    <location>
        <begin position="83"/>
        <end position="334"/>
    </location>
</feature>
<evidence type="ECO:0000256" key="1">
    <source>
        <dbReference type="ARBA" id="ARBA00022679"/>
    </source>
</evidence>
<gene>
    <name evidence="7" type="primary">glnE</name>
    <name evidence="10" type="ORF">BRM3_11690</name>
</gene>
<feature type="domain" description="PII-uridylyltransferase/Glutamine-synthetase adenylyltransferase" evidence="9">
    <location>
        <begin position="896"/>
        <end position="1018"/>
    </location>
</feature>
<dbReference type="HAMAP" id="MF_00802">
    <property type="entry name" value="GlnE"/>
    <property type="match status" value="1"/>
</dbReference>
<dbReference type="SUPFAM" id="SSF81593">
    <property type="entry name" value="Nucleotidyltransferase substrate binding subunit/domain"/>
    <property type="match status" value="2"/>
</dbReference>
<dbReference type="GO" id="GO:0047388">
    <property type="term" value="F:[glutamine synthetase]-adenylyl-L-tyrosine phosphorylase activity"/>
    <property type="evidence" value="ECO:0007669"/>
    <property type="project" value="UniProtKB-EC"/>
</dbReference>
<dbReference type="PANTHER" id="PTHR30621">
    <property type="entry name" value="GLUTAMINE SYNTHETASE ADENYLYLTRANSFERASE"/>
    <property type="match status" value="1"/>
</dbReference>
<evidence type="ECO:0000259" key="9">
    <source>
        <dbReference type="Pfam" id="PF08335"/>
    </source>
</evidence>
<comment type="catalytic activity">
    <reaction evidence="7">
        <text>[glutamine synthetase]-O(4)-(5'-adenylyl)-L-tyrosine + phosphate = [glutamine synthetase]-L-tyrosine + ADP</text>
        <dbReference type="Rhea" id="RHEA:43716"/>
        <dbReference type="Rhea" id="RHEA-COMP:10660"/>
        <dbReference type="Rhea" id="RHEA-COMP:10661"/>
        <dbReference type="ChEBI" id="CHEBI:43474"/>
        <dbReference type="ChEBI" id="CHEBI:46858"/>
        <dbReference type="ChEBI" id="CHEBI:83624"/>
        <dbReference type="ChEBI" id="CHEBI:456216"/>
        <dbReference type="EC" id="2.7.7.89"/>
    </reaction>
</comment>
<keyword evidence="2 7" id="KW-0548">Nucleotidyltransferase</keyword>
<dbReference type="EC" id="2.7.7.42" evidence="7"/>
<dbReference type="GO" id="GO:0008882">
    <property type="term" value="F:[glutamate-ammonia-ligase] adenylyltransferase activity"/>
    <property type="evidence" value="ECO:0007669"/>
    <property type="project" value="UniProtKB-EC"/>
</dbReference>
<evidence type="ECO:0000313" key="10">
    <source>
        <dbReference type="EMBL" id="UYG16266.1"/>
    </source>
</evidence>
<evidence type="ECO:0000256" key="7">
    <source>
        <dbReference type="HAMAP-Rule" id="MF_00802"/>
    </source>
</evidence>
<name>A0ABY6FZA2_9MICO</name>
<feature type="region of interest" description="Adenylyl transferase" evidence="7">
    <location>
        <begin position="506"/>
        <end position="1030"/>
    </location>
</feature>
<evidence type="ECO:0000256" key="6">
    <source>
        <dbReference type="ARBA" id="ARBA00023268"/>
    </source>
</evidence>
<evidence type="ECO:0000313" key="11">
    <source>
        <dbReference type="Proteomes" id="UP001164305"/>
    </source>
</evidence>
<dbReference type="SUPFAM" id="SSF81301">
    <property type="entry name" value="Nucleotidyltransferase"/>
    <property type="match status" value="2"/>
</dbReference>
<dbReference type="Gene3D" id="3.30.460.10">
    <property type="entry name" value="Beta Polymerase, domain 2"/>
    <property type="match status" value="2"/>
</dbReference>
<dbReference type="EMBL" id="CP107020">
    <property type="protein sequence ID" value="UYG16266.1"/>
    <property type="molecule type" value="Genomic_DNA"/>
</dbReference>
<feature type="domain" description="Glutamate-ammonia ligase adenylyltransferase repeated" evidence="8">
    <location>
        <begin position="599"/>
        <end position="855"/>
    </location>
</feature>
<accession>A0ABY6FZA2</accession>
<organism evidence="10 11">
    <name type="scientific">Brachybacterium huguangmaarense</name>
    <dbReference type="NCBI Taxonomy" id="1652028"/>
    <lineage>
        <taxon>Bacteria</taxon>
        <taxon>Bacillati</taxon>
        <taxon>Actinomycetota</taxon>
        <taxon>Actinomycetes</taxon>
        <taxon>Micrococcales</taxon>
        <taxon>Dermabacteraceae</taxon>
        <taxon>Brachybacterium</taxon>
    </lineage>
</organism>
<dbReference type="InterPro" id="IPR005190">
    <property type="entry name" value="GlnE_rpt_dom"/>
</dbReference>
<comment type="cofactor">
    <cofactor evidence="7">
        <name>Mg(2+)</name>
        <dbReference type="ChEBI" id="CHEBI:18420"/>
    </cofactor>
</comment>
<reference evidence="10" key="1">
    <citation type="submission" date="2022-10" db="EMBL/GenBank/DDBJ databases">
        <title>Whole-Genome Sequencing of Brachybacterium huguangmaarense BRM-3, Isolated from Betula schmidtii.</title>
        <authorList>
            <person name="Haam D."/>
        </authorList>
    </citation>
    <scope>NUCLEOTIDE SEQUENCE</scope>
    <source>
        <strain evidence="10">BRM-3</strain>
    </source>
</reference>
<feature type="region of interest" description="Adenylyl removase" evidence="7">
    <location>
        <begin position="1"/>
        <end position="498"/>
    </location>
</feature>
<dbReference type="CDD" id="cd05401">
    <property type="entry name" value="NT_GlnE_GlnD_like"/>
    <property type="match status" value="2"/>
</dbReference>
<keyword evidence="5 7" id="KW-0460">Magnesium</keyword>
<dbReference type="RefSeq" id="WP_263593479.1">
    <property type="nucleotide sequence ID" value="NZ_CP107020.1"/>
</dbReference>
<sequence length="1030" mass="112063">MSTGALARAGFGDTDRAQRFLGDRALRGLDAAGAEAIGHTADADEALLGLLRVAEAARADQEAGIDVDALLGSVGEQGSAGSRLVTVLGSSVALGDFLARHPERLEALGDRTGETMPREQVRAHLLRAVGADPEADPPVSALDGREARDALRVAYHERLLQIAVADLTAERAIDVQPDVSRALADLADASLETALAIARAGVEGHEGVRLAILAMGKTGARELNYISDVDVIYVAEPRTAEGAADGETSGDEDALIAVAAALGREIARVCADRTAEGSLWQVDANLRPEGKDGPLARTLDSCRRYYRQWAKSWEFQALLKARPAAGDLELGQDFVDMVSPQVWQASTRDSFVEDSRAMRRRVIDHIPRGEVERNLKLGPGGLRDVEFTVQLLQMVHGRHDESIRARGTLPALAALRDGGYIGRRPAAELDEAYRFLRTVEHRLQLHRMRRTHVLPTAPADIRRLARSLRLAPEDFVFVYERTRRRVRHLHEEIFYRPLLVTASTLSDGQVRLSPEAAASRLAAIGYRDPRRALGHIEALTEGISRRAAIQRQLLPSLLEWFADGIDPDMGLIAFRRLSEQVGSAHWYMGMLRDSGVAAQRLTRVLADSRYVGQQLEQIPEAVRWLARDDELRPLDRDELLSEFDAVIRRVDTAQAATDVLRRTRRRELLRVAMAHLVHLIDPPAVAAALTDIAEAVLRAGVRVAAYTVLVDERAARGTGEEAEGASQEVPRTATALESLGIDLAVIAFGSFGAKEMGYSSDADVQFVVDDRGAGDRAGELGVKVASAVQKILNAPSAGADMKVSADLRPEGRNGVLARTVESWTDYYAKSAETWEKQALVRARVVVGSDDVAARLTAVMDSHRYPRGGLAVRERRYIVRMKARVESGRLPRGADPSRHLKLGRGSMTDVEWVAQLLVMDHGSACARLRGTTGTLALLGILADEGLLGRGQADDLAEAWSLAWGLRRALFLWKGRESDILPLDRTELQAAARVVQGETGTAAGIEETYLRVTRHARGIAEELLFGGGESGA</sequence>
<evidence type="ECO:0000256" key="2">
    <source>
        <dbReference type="ARBA" id="ARBA00022695"/>
    </source>
</evidence>
<keyword evidence="3 7" id="KW-0547">Nucleotide-binding</keyword>
<proteinExistence type="inferred from homology"/>
<evidence type="ECO:0000256" key="3">
    <source>
        <dbReference type="ARBA" id="ARBA00022741"/>
    </source>
</evidence>
<dbReference type="Pfam" id="PF03710">
    <property type="entry name" value="GlnE"/>
    <property type="match status" value="2"/>
</dbReference>
<dbReference type="InterPro" id="IPR013546">
    <property type="entry name" value="PII_UdlTrfase/GS_AdlTrfase"/>
</dbReference>
<comment type="function">
    <text evidence="7">Involved in the regulation of glutamine synthetase GlnA, a key enzyme in the process to assimilate ammonia. When cellular nitrogen levels are high, the C-terminal adenylyl transferase (AT) inactivates GlnA by covalent transfer of an adenylyl group from ATP to specific tyrosine residue of GlnA, thus reducing its activity. Conversely, when nitrogen levels are low, the N-terminal adenylyl removase (AR) activates GlnA by removing the adenylyl group by phosphorolysis, increasing its activity. The regulatory region of GlnE binds the signal transduction protein PII (GlnB) which indicates the nitrogen status of the cell.</text>
</comment>
<dbReference type="Pfam" id="PF08335">
    <property type="entry name" value="GlnD_UR_UTase"/>
    <property type="match status" value="2"/>
</dbReference>
<keyword evidence="11" id="KW-1185">Reference proteome</keyword>
<dbReference type="Gene3D" id="1.20.120.330">
    <property type="entry name" value="Nucleotidyltransferases domain 2"/>
    <property type="match status" value="2"/>
</dbReference>
<dbReference type="EC" id="2.7.7.89" evidence="7"/>
<evidence type="ECO:0000256" key="5">
    <source>
        <dbReference type="ARBA" id="ARBA00022842"/>
    </source>
</evidence>
<dbReference type="InterPro" id="IPR043519">
    <property type="entry name" value="NT_sf"/>
</dbReference>
<keyword evidence="4 7" id="KW-0067">ATP-binding</keyword>
<protein>
    <recommendedName>
        <fullName evidence="7">Bifunctional glutamine synthetase adenylyltransferase/adenylyl-removing enzyme</fullName>
    </recommendedName>
    <alternativeName>
        <fullName evidence="7">ATP:glutamine synthetase adenylyltransferase</fullName>
    </alternativeName>
    <alternativeName>
        <fullName evidence="7">ATase</fullName>
    </alternativeName>
    <domain>
        <recommendedName>
            <fullName evidence="7">Glutamine synthetase adenylyl-L-tyrosine phosphorylase</fullName>
            <ecNumber evidence="7">2.7.7.89</ecNumber>
        </recommendedName>
        <alternativeName>
            <fullName evidence="7">Adenylyl removase</fullName>
            <shortName evidence="7">AR</shortName>
            <shortName evidence="7">AT-N</shortName>
        </alternativeName>
    </domain>
    <domain>
        <recommendedName>
            <fullName evidence="7">Glutamine synthetase adenylyl transferase</fullName>
            <ecNumber evidence="7">2.7.7.42</ecNumber>
        </recommendedName>
        <alternativeName>
            <fullName evidence="7">Adenylyl transferase</fullName>
            <shortName evidence="7">AT</shortName>
            <shortName evidence="7">AT-C</shortName>
        </alternativeName>
    </domain>
</protein>
<dbReference type="Proteomes" id="UP001164305">
    <property type="component" value="Chromosome"/>
</dbReference>
<feature type="domain" description="PII-uridylyltransferase/Glutamine-synthetase adenylyltransferase" evidence="9">
    <location>
        <begin position="357"/>
        <end position="494"/>
    </location>
</feature>
<keyword evidence="1 7" id="KW-0808">Transferase</keyword>
<dbReference type="NCBIfam" id="NF010707">
    <property type="entry name" value="PRK14109.1"/>
    <property type="match status" value="1"/>
</dbReference>
<keyword evidence="6 7" id="KW-0511">Multifunctional enzyme</keyword>
<dbReference type="PANTHER" id="PTHR30621:SF0">
    <property type="entry name" value="BIFUNCTIONAL GLUTAMINE SYNTHETASE ADENYLYLTRANSFERASE_ADENYLYL-REMOVING ENZYME"/>
    <property type="match status" value="1"/>
</dbReference>
<dbReference type="InterPro" id="IPR023057">
    <property type="entry name" value="GlnE"/>
</dbReference>
<evidence type="ECO:0000259" key="8">
    <source>
        <dbReference type="Pfam" id="PF03710"/>
    </source>
</evidence>
<evidence type="ECO:0000256" key="4">
    <source>
        <dbReference type="ARBA" id="ARBA00022840"/>
    </source>
</evidence>
<comment type="catalytic activity">
    <reaction evidence="7">
        <text>[glutamine synthetase]-L-tyrosine + ATP = [glutamine synthetase]-O(4)-(5'-adenylyl)-L-tyrosine + diphosphate</text>
        <dbReference type="Rhea" id="RHEA:18589"/>
        <dbReference type="Rhea" id="RHEA-COMP:10660"/>
        <dbReference type="Rhea" id="RHEA-COMP:10661"/>
        <dbReference type="ChEBI" id="CHEBI:30616"/>
        <dbReference type="ChEBI" id="CHEBI:33019"/>
        <dbReference type="ChEBI" id="CHEBI:46858"/>
        <dbReference type="ChEBI" id="CHEBI:83624"/>
        <dbReference type="EC" id="2.7.7.42"/>
    </reaction>
</comment>